<name>A0AAN8V7Q1_9MAGN</name>
<feature type="transmembrane region" description="Helical" evidence="7">
    <location>
        <begin position="320"/>
        <end position="341"/>
    </location>
</feature>
<dbReference type="InterPro" id="IPR002068">
    <property type="entry name" value="A-crystallin/Hsp20_dom"/>
</dbReference>
<dbReference type="GO" id="GO:0005886">
    <property type="term" value="C:plasma membrane"/>
    <property type="evidence" value="ECO:0007669"/>
    <property type="project" value="UniProtKB-SubCell"/>
</dbReference>
<evidence type="ECO:0000259" key="8">
    <source>
        <dbReference type="PROSITE" id="PS01031"/>
    </source>
</evidence>
<evidence type="ECO:0000256" key="6">
    <source>
        <dbReference type="SAM" id="MobiDB-lite"/>
    </source>
</evidence>
<keyword evidence="7" id="KW-1133">Transmembrane helix</keyword>
<keyword evidence="2" id="KW-1003">Cell membrane</keyword>
<keyword evidence="7" id="KW-0812">Transmembrane</keyword>
<reference evidence="9 10" key="1">
    <citation type="submission" date="2023-12" db="EMBL/GenBank/DDBJ databases">
        <title>A high-quality genome assembly for Dillenia turbinata (Dilleniales).</title>
        <authorList>
            <person name="Chanderbali A."/>
        </authorList>
    </citation>
    <scope>NUCLEOTIDE SEQUENCE [LARGE SCALE GENOMIC DNA]</scope>
    <source>
        <strain evidence="9">LSX21</strain>
        <tissue evidence="9">Leaf</tissue>
    </source>
</reference>
<dbReference type="InterPro" id="IPR008978">
    <property type="entry name" value="HSP20-like_chaperone"/>
</dbReference>
<protein>
    <submittedName>
        <fullName evidence="9">Alpha crystallin/Hsp20 domain</fullName>
    </submittedName>
</protein>
<proteinExistence type="inferred from homology"/>
<dbReference type="CDD" id="cd06464">
    <property type="entry name" value="ACD_sHsps-like"/>
    <property type="match status" value="1"/>
</dbReference>
<dbReference type="GO" id="GO:0034605">
    <property type="term" value="P:cellular response to heat"/>
    <property type="evidence" value="ECO:0007669"/>
    <property type="project" value="TreeGrafter"/>
</dbReference>
<feature type="compositionally biased region" description="Basic and acidic residues" evidence="6">
    <location>
        <begin position="106"/>
        <end position="116"/>
    </location>
</feature>
<keyword evidence="7" id="KW-0472">Membrane</keyword>
<dbReference type="PROSITE" id="PS01031">
    <property type="entry name" value="SHSP"/>
    <property type="match status" value="1"/>
</dbReference>
<evidence type="ECO:0000256" key="1">
    <source>
        <dbReference type="ARBA" id="ARBA00004162"/>
    </source>
</evidence>
<dbReference type="AlphaFoldDB" id="A0AAN8V7Q1"/>
<dbReference type="Gene3D" id="2.60.40.790">
    <property type="match status" value="1"/>
</dbReference>
<feature type="compositionally biased region" description="Basic and acidic residues" evidence="6">
    <location>
        <begin position="258"/>
        <end position="281"/>
    </location>
</feature>
<dbReference type="EMBL" id="JBAMMX010000015">
    <property type="protein sequence ID" value="KAK6926464.1"/>
    <property type="molecule type" value="Genomic_DNA"/>
</dbReference>
<feature type="region of interest" description="Disordered" evidence="6">
    <location>
        <begin position="106"/>
        <end position="284"/>
    </location>
</feature>
<keyword evidence="3" id="KW-0611">Plant defense</keyword>
<comment type="subcellular location">
    <subcellularLocation>
        <location evidence="1">Cell membrane</location>
        <topology evidence="1">Single-pass membrane protein</topology>
    </subcellularLocation>
</comment>
<dbReference type="PANTHER" id="PTHR43670:SF114">
    <property type="entry name" value="OS05G0592000 PROTEIN"/>
    <property type="match status" value="1"/>
</dbReference>
<sequence length="349" mass="39013">MEPRMRAAPKPMIKDFIPNSELVQDEEGDTLILYLPDFMKEQLKVLLTMAGSIKISGERPLGNNTKEIFTKEVRIPKNCNTNAISAKFDKGILYVKQPKMIKAEKIKAEPPKEAPTTEKPAIEAPSWSPQKMERMQAKPAIEAPSWSPQTMEPMQAKPAIEAPSSTLEQTTTTQEPAYANGQDKQRNWKTDKNGSFVGATQKMNEEDNKKKETNEKTDKQEDAKGVTKNMEEEKKPPVEASGRSSAGYAENLPQQTRAEAKSDAVGELMRKPEESEQRNGDFIDSATDLQNESYLGKSRLEYYKQLADATITELNKPRQIMNLVIAASVGLAIGLYISCIFKSSHQPEM</sequence>
<evidence type="ECO:0000256" key="4">
    <source>
        <dbReference type="PROSITE-ProRule" id="PRU00285"/>
    </source>
</evidence>
<organism evidence="9 10">
    <name type="scientific">Dillenia turbinata</name>
    <dbReference type="NCBI Taxonomy" id="194707"/>
    <lineage>
        <taxon>Eukaryota</taxon>
        <taxon>Viridiplantae</taxon>
        <taxon>Streptophyta</taxon>
        <taxon>Embryophyta</taxon>
        <taxon>Tracheophyta</taxon>
        <taxon>Spermatophyta</taxon>
        <taxon>Magnoliopsida</taxon>
        <taxon>eudicotyledons</taxon>
        <taxon>Gunneridae</taxon>
        <taxon>Pentapetalae</taxon>
        <taxon>Dilleniales</taxon>
        <taxon>Dilleniaceae</taxon>
        <taxon>Dillenia</taxon>
    </lineage>
</organism>
<dbReference type="SUPFAM" id="SSF49764">
    <property type="entry name" value="HSP20-like chaperones"/>
    <property type="match status" value="1"/>
</dbReference>
<evidence type="ECO:0000256" key="5">
    <source>
        <dbReference type="RuleBase" id="RU003616"/>
    </source>
</evidence>
<feature type="compositionally biased region" description="Low complexity" evidence="6">
    <location>
        <begin position="162"/>
        <end position="177"/>
    </location>
</feature>
<evidence type="ECO:0000256" key="3">
    <source>
        <dbReference type="ARBA" id="ARBA00022821"/>
    </source>
</evidence>
<gene>
    <name evidence="9" type="ORF">RJ641_008183</name>
</gene>
<dbReference type="PANTHER" id="PTHR43670">
    <property type="entry name" value="HEAT SHOCK PROTEIN 26"/>
    <property type="match status" value="1"/>
</dbReference>
<feature type="compositionally biased region" description="Basic and acidic residues" evidence="6">
    <location>
        <begin position="183"/>
        <end position="192"/>
    </location>
</feature>
<dbReference type="Proteomes" id="UP001370490">
    <property type="component" value="Unassembled WGS sequence"/>
</dbReference>
<dbReference type="Pfam" id="PF00011">
    <property type="entry name" value="HSP20"/>
    <property type="match status" value="1"/>
</dbReference>
<evidence type="ECO:0000313" key="9">
    <source>
        <dbReference type="EMBL" id="KAK6926464.1"/>
    </source>
</evidence>
<feature type="compositionally biased region" description="Basic and acidic residues" evidence="6">
    <location>
        <begin position="203"/>
        <end position="237"/>
    </location>
</feature>
<keyword evidence="10" id="KW-1185">Reference proteome</keyword>
<evidence type="ECO:0000313" key="10">
    <source>
        <dbReference type="Proteomes" id="UP001370490"/>
    </source>
</evidence>
<evidence type="ECO:0000256" key="7">
    <source>
        <dbReference type="SAM" id="Phobius"/>
    </source>
</evidence>
<dbReference type="GO" id="GO:0006952">
    <property type="term" value="P:defense response"/>
    <property type="evidence" value="ECO:0007669"/>
    <property type="project" value="UniProtKB-KW"/>
</dbReference>
<feature type="domain" description="SHSP" evidence="8">
    <location>
        <begin position="11"/>
        <end position="114"/>
    </location>
</feature>
<accession>A0AAN8V7Q1</accession>
<evidence type="ECO:0000256" key="2">
    <source>
        <dbReference type="ARBA" id="ARBA00022475"/>
    </source>
</evidence>
<comment type="similarity">
    <text evidence="4 5">Belongs to the small heat shock protein (HSP20) family.</text>
</comment>
<comment type="caution">
    <text evidence="9">The sequence shown here is derived from an EMBL/GenBank/DDBJ whole genome shotgun (WGS) entry which is preliminary data.</text>
</comment>